<dbReference type="AlphaFoldDB" id="A0A1Y6CZQ5"/>
<dbReference type="Proteomes" id="UP000192923">
    <property type="component" value="Unassembled WGS sequence"/>
</dbReference>
<dbReference type="PROSITE" id="PS51750">
    <property type="entry name" value="BRO_N"/>
    <property type="match status" value="1"/>
</dbReference>
<reference evidence="2 3" key="1">
    <citation type="submission" date="2016-12" db="EMBL/GenBank/DDBJ databases">
        <authorList>
            <person name="Song W.-J."/>
            <person name="Kurnit D.M."/>
        </authorList>
    </citation>
    <scope>NUCLEOTIDE SEQUENCE [LARGE SCALE GENOMIC DNA]</scope>
    <source>
        <strain evidence="2 3">175</strain>
    </source>
</reference>
<proteinExistence type="predicted"/>
<evidence type="ECO:0000313" key="3">
    <source>
        <dbReference type="Proteomes" id="UP000192923"/>
    </source>
</evidence>
<dbReference type="PANTHER" id="PTHR36180:SF2">
    <property type="entry name" value="BRO FAMILY PROTEIN"/>
    <property type="match status" value="1"/>
</dbReference>
<evidence type="ECO:0000313" key="2">
    <source>
        <dbReference type="EMBL" id="SMF96168.1"/>
    </source>
</evidence>
<name>A0A1Y6CZQ5_9GAMM</name>
<dbReference type="InterPro" id="IPR003497">
    <property type="entry name" value="BRO_N_domain"/>
</dbReference>
<dbReference type="Pfam" id="PF02498">
    <property type="entry name" value="Bro-N"/>
    <property type="match status" value="1"/>
</dbReference>
<organism evidence="2 3">
    <name type="scientific">Methylomagnum ishizawai</name>
    <dbReference type="NCBI Taxonomy" id="1760988"/>
    <lineage>
        <taxon>Bacteria</taxon>
        <taxon>Pseudomonadati</taxon>
        <taxon>Pseudomonadota</taxon>
        <taxon>Gammaproteobacteria</taxon>
        <taxon>Methylococcales</taxon>
        <taxon>Methylococcaceae</taxon>
        <taxon>Methylomagnum</taxon>
    </lineage>
</organism>
<dbReference type="PANTHER" id="PTHR36180">
    <property type="entry name" value="DNA-BINDING PROTEIN-RELATED-RELATED"/>
    <property type="match status" value="1"/>
</dbReference>
<dbReference type="RefSeq" id="WP_085214998.1">
    <property type="nucleotide sequence ID" value="NZ_FXAM01000001.1"/>
</dbReference>
<evidence type="ECO:0000259" key="1">
    <source>
        <dbReference type="PROSITE" id="PS51750"/>
    </source>
</evidence>
<sequence>MANHAQGASAPVPSVFSFQSLFNVRVLSDAQGMEWFVLADVCKAVDYSNPSDAQKLIDVDDLEKFEVIDSLSRVQTAWCCTEPGLYQFLGSSQVEKAKPFRKWVFGEVLPAIRRQGFYGQPVSIQDQTRLETQLGRYLDRLESCNCAFSKKLTLDRIGVICRQLRQPLPDISLIGKDPKQTALEGF</sequence>
<dbReference type="SMART" id="SM01040">
    <property type="entry name" value="Bro-N"/>
    <property type="match status" value="1"/>
</dbReference>
<keyword evidence="3" id="KW-1185">Reference proteome</keyword>
<gene>
    <name evidence="2" type="ORF">SAMN02949497_3553</name>
</gene>
<dbReference type="EMBL" id="FXAM01000001">
    <property type="protein sequence ID" value="SMF96168.1"/>
    <property type="molecule type" value="Genomic_DNA"/>
</dbReference>
<feature type="domain" description="Bro-N" evidence="1">
    <location>
        <begin position="9"/>
        <end position="116"/>
    </location>
</feature>
<dbReference type="OrthoDB" id="1042522at2"/>
<protein>
    <submittedName>
        <fullName evidence="2">BRO family, N-terminal domain</fullName>
    </submittedName>
</protein>
<accession>A0A1Y6CZQ5</accession>
<dbReference type="STRING" id="1760988.SAMN02949497_3553"/>